<keyword evidence="3" id="KW-0378">Hydrolase</keyword>
<feature type="signal peptide" evidence="1">
    <location>
        <begin position="1"/>
        <end position="20"/>
    </location>
</feature>
<name>A0A7H0FYK8_9GAMM</name>
<accession>A0A7H0FYK8</accession>
<dbReference type="InterPro" id="IPR002925">
    <property type="entry name" value="Dienelactn_hydro"/>
</dbReference>
<protein>
    <submittedName>
        <fullName evidence="3">Dienelactone hydrolase family protein</fullName>
    </submittedName>
</protein>
<keyword evidence="4" id="KW-1185">Reference proteome</keyword>
<gene>
    <name evidence="3" type="ORF">H8B22_02540</name>
</gene>
<evidence type="ECO:0000313" key="3">
    <source>
        <dbReference type="EMBL" id="QNP41124.1"/>
    </source>
</evidence>
<dbReference type="InterPro" id="IPR050261">
    <property type="entry name" value="FrsA_esterase"/>
</dbReference>
<sequence length="266" mass="28137">MCRLVATLALAVGICSPAFAAVRNVPVEWQVGDDSFRGMLVYDDASATPRPGLVMVPNWMGMSQANIARAATIAGDDYVVLVADVYGKGVLPRDKGEARAQVMKAYADGGLTLRKRAAAAMAALQAQQGKVPLDPARIGAFGFCFGGSVALELARSGADLAGVVSLHGDLDSYHPAQPGAIKAAVLALNGADDTSVPATQIAAFEKEMDAAGADWQFVNFGGARHCFTQPEDTPADPADNCRYHERSARRALALLHAFFRERFARE</sequence>
<dbReference type="Gene3D" id="3.40.50.1820">
    <property type="entry name" value="alpha/beta hydrolase"/>
    <property type="match status" value="1"/>
</dbReference>
<dbReference type="EMBL" id="CP060820">
    <property type="protein sequence ID" value="QNP41124.1"/>
    <property type="molecule type" value="Genomic_DNA"/>
</dbReference>
<keyword evidence="1" id="KW-0732">Signal</keyword>
<organism evidence="3 4">
    <name type="scientific">Agrilutibacter terrestris</name>
    <dbReference type="NCBI Taxonomy" id="2865112"/>
    <lineage>
        <taxon>Bacteria</taxon>
        <taxon>Pseudomonadati</taxon>
        <taxon>Pseudomonadota</taxon>
        <taxon>Gammaproteobacteria</taxon>
        <taxon>Lysobacterales</taxon>
        <taxon>Lysobacteraceae</taxon>
        <taxon>Agrilutibacter</taxon>
    </lineage>
</organism>
<dbReference type="PANTHER" id="PTHR22946">
    <property type="entry name" value="DIENELACTONE HYDROLASE DOMAIN-CONTAINING PROTEIN-RELATED"/>
    <property type="match status" value="1"/>
</dbReference>
<evidence type="ECO:0000313" key="4">
    <source>
        <dbReference type="Proteomes" id="UP000516018"/>
    </source>
</evidence>
<dbReference type="InterPro" id="IPR029058">
    <property type="entry name" value="AB_hydrolase_fold"/>
</dbReference>
<dbReference type="SUPFAM" id="SSF53474">
    <property type="entry name" value="alpha/beta-Hydrolases"/>
    <property type="match status" value="1"/>
</dbReference>
<dbReference type="Proteomes" id="UP000516018">
    <property type="component" value="Chromosome"/>
</dbReference>
<reference evidence="3 4" key="1">
    <citation type="submission" date="2020-08" db="EMBL/GenBank/DDBJ databases">
        <title>Lysobacter sp. II4 sp. nov., isolated from soil.</title>
        <authorList>
            <person name="Woo C.Y."/>
            <person name="Kim J."/>
        </authorList>
    </citation>
    <scope>NUCLEOTIDE SEQUENCE [LARGE SCALE GENOMIC DNA]</scope>
    <source>
        <strain evidence="3 4">II4</strain>
    </source>
</reference>
<proteinExistence type="predicted"/>
<evidence type="ECO:0000259" key="2">
    <source>
        <dbReference type="Pfam" id="PF01738"/>
    </source>
</evidence>
<dbReference type="Pfam" id="PF01738">
    <property type="entry name" value="DLH"/>
    <property type="match status" value="1"/>
</dbReference>
<dbReference type="AlphaFoldDB" id="A0A7H0FYK8"/>
<dbReference type="RefSeq" id="WP_187712560.1">
    <property type="nucleotide sequence ID" value="NZ_CP060820.1"/>
</dbReference>
<feature type="domain" description="Dienelactone hydrolase" evidence="2">
    <location>
        <begin position="39"/>
        <end position="261"/>
    </location>
</feature>
<feature type="chain" id="PRO_5028801578" evidence="1">
    <location>
        <begin position="21"/>
        <end position="266"/>
    </location>
</feature>
<dbReference type="GO" id="GO:0016787">
    <property type="term" value="F:hydrolase activity"/>
    <property type="evidence" value="ECO:0007669"/>
    <property type="project" value="UniProtKB-KW"/>
</dbReference>
<dbReference type="PANTHER" id="PTHR22946:SF4">
    <property type="entry name" value="ESTERASE FRSA"/>
    <property type="match status" value="1"/>
</dbReference>
<dbReference type="KEGG" id="lsx:H8B22_02540"/>
<evidence type="ECO:0000256" key="1">
    <source>
        <dbReference type="SAM" id="SignalP"/>
    </source>
</evidence>